<dbReference type="Proteomes" id="UP000807353">
    <property type="component" value="Unassembled WGS sequence"/>
</dbReference>
<name>A0A9P6CHX9_9AGAR</name>
<feature type="region of interest" description="Disordered" evidence="1">
    <location>
        <begin position="1"/>
        <end position="34"/>
    </location>
</feature>
<evidence type="ECO:0000256" key="1">
    <source>
        <dbReference type="SAM" id="MobiDB-lite"/>
    </source>
</evidence>
<gene>
    <name evidence="3" type="ORF">BDZ94DRAFT_1305938</name>
</gene>
<accession>A0A9P6CHX9</accession>
<comment type="caution">
    <text evidence="3">The sequence shown here is derived from an EMBL/GenBank/DDBJ whole genome shotgun (WGS) entry which is preliminary data.</text>
</comment>
<dbReference type="OrthoDB" id="2289918at2759"/>
<reference evidence="3" key="1">
    <citation type="submission" date="2020-11" db="EMBL/GenBank/DDBJ databases">
        <authorList>
            <consortium name="DOE Joint Genome Institute"/>
            <person name="Ahrendt S."/>
            <person name="Riley R."/>
            <person name="Andreopoulos W."/>
            <person name="Labutti K."/>
            <person name="Pangilinan J."/>
            <person name="Ruiz-Duenas F.J."/>
            <person name="Barrasa J.M."/>
            <person name="Sanchez-Garcia M."/>
            <person name="Camarero S."/>
            <person name="Miyauchi S."/>
            <person name="Serrano A."/>
            <person name="Linde D."/>
            <person name="Babiker R."/>
            <person name="Drula E."/>
            <person name="Ayuso-Fernandez I."/>
            <person name="Pacheco R."/>
            <person name="Padilla G."/>
            <person name="Ferreira P."/>
            <person name="Barriuso J."/>
            <person name="Kellner H."/>
            <person name="Castanera R."/>
            <person name="Alfaro M."/>
            <person name="Ramirez L."/>
            <person name="Pisabarro A.G."/>
            <person name="Kuo A."/>
            <person name="Tritt A."/>
            <person name="Lipzen A."/>
            <person name="He G."/>
            <person name="Yan M."/>
            <person name="Ng V."/>
            <person name="Cullen D."/>
            <person name="Martin F."/>
            <person name="Rosso M.-N."/>
            <person name="Henrissat B."/>
            <person name="Hibbett D."/>
            <person name="Martinez A.T."/>
            <person name="Grigoriev I.V."/>
        </authorList>
    </citation>
    <scope>NUCLEOTIDE SEQUENCE</scope>
    <source>
        <strain evidence="3">CBS 247.69</strain>
    </source>
</reference>
<evidence type="ECO:0000259" key="2">
    <source>
        <dbReference type="Pfam" id="PF13919"/>
    </source>
</evidence>
<evidence type="ECO:0000313" key="3">
    <source>
        <dbReference type="EMBL" id="KAF9466702.1"/>
    </source>
</evidence>
<protein>
    <submittedName>
        <fullName evidence="3">Asx homology domain-containing protein</fullName>
    </submittedName>
</protein>
<dbReference type="Pfam" id="PF13919">
    <property type="entry name" value="ASXH"/>
    <property type="match status" value="1"/>
</dbReference>
<dbReference type="AlphaFoldDB" id="A0A9P6CHX9"/>
<feature type="domain" description="ASX DEUBAD" evidence="2">
    <location>
        <begin position="30"/>
        <end position="175"/>
    </location>
</feature>
<evidence type="ECO:0000313" key="4">
    <source>
        <dbReference type="Proteomes" id="UP000807353"/>
    </source>
</evidence>
<dbReference type="EMBL" id="MU150240">
    <property type="protein sequence ID" value="KAF9466702.1"/>
    <property type="molecule type" value="Genomic_DNA"/>
</dbReference>
<keyword evidence="4" id="KW-1185">Reference proteome</keyword>
<proteinExistence type="predicted"/>
<organism evidence="3 4">
    <name type="scientific">Collybia nuda</name>
    <dbReference type="NCBI Taxonomy" id="64659"/>
    <lineage>
        <taxon>Eukaryota</taxon>
        <taxon>Fungi</taxon>
        <taxon>Dikarya</taxon>
        <taxon>Basidiomycota</taxon>
        <taxon>Agaricomycotina</taxon>
        <taxon>Agaricomycetes</taxon>
        <taxon>Agaricomycetidae</taxon>
        <taxon>Agaricales</taxon>
        <taxon>Tricholomatineae</taxon>
        <taxon>Clitocybaceae</taxon>
        <taxon>Collybia</taxon>
    </lineage>
</organism>
<sequence length="352" mass="38741">MSDRPRRSTRQPAKFQEPSPIVARPKRKAQDADKPVNILHQLLKSPKSALTNIDISDLVNFSSWNMLSPESQTMLKTLLPPTAFRGYQPVLDPSHPSAVDSMAVDQPTSGLPSDSLDGSVFTDSHFLAAAHTFQDHIYSEWLSDAHADKVKKFQAGILDGTLSAPWKDEVWEKSNKVNALPVAEKGAPPPSTIDFSNRAGEAAEVKLATLAKKGVIKVGDVIAYKRNFMNVNSIIEKDAIIQAIHPNTYALTVLLEPGSTQHLPGHLLSRNPSDPSAPTQAMTITTPSMLENGILDVDGRVSKSSRPNGNAWKCFTVWRWRGETNNSDNDVRGGRQNHGTLFYLRGSYHFDK</sequence>
<dbReference type="InterPro" id="IPR028020">
    <property type="entry name" value="ASX_DEUBAD_dom"/>
</dbReference>